<dbReference type="InterPro" id="IPR036271">
    <property type="entry name" value="Tet_transcr_reg_TetR-rel_C_sf"/>
</dbReference>
<gene>
    <name evidence="5" type="ORF">GDH07_13365</name>
</gene>
<dbReference type="PANTHER" id="PTHR30055:SF234">
    <property type="entry name" value="HTH-TYPE TRANSCRIPTIONAL REGULATOR BETI"/>
    <property type="match status" value="1"/>
</dbReference>
<dbReference type="Gene3D" id="1.10.357.10">
    <property type="entry name" value="Tetracycline Repressor, domain 2"/>
    <property type="match status" value="1"/>
</dbReference>
<evidence type="ECO:0000256" key="1">
    <source>
        <dbReference type="ARBA" id="ARBA00023015"/>
    </source>
</evidence>
<dbReference type="RefSeq" id="WP_152897841.1">
    <property type="nucleotide sequence ID" value="NZ_CP191492.1"/>
</dbReference>
<name>A0A7X1U4M1_9PSED</name>
<dbReference type="AlphaFoldDB" id="A0A7X1U4M1"/>
<dbReference type="GO" id="GO:0000976">
    <property type="term" value="F:transcription cis-regulatory region binding"/>
    <property type="evidence" value="ECO:0007669"/>
    <property type="project" value="TreeGrafter"/>
</dbReference>
<dbReference type="PANTHER" id="PTHR30055">
    <property type="entry name" value="HTH-TYPE TRANSCRIPTIONAL REGULATOR RUTR"/>
    <property type="match status" value="1"/>
</dbReference>
<dbReference type="Proteomes" id="UP000486534">
    <property type="component" value="Unassembled WGS sequence"/>
</dbReference>
<comment type="caution">
    <text evidence="5">The sequence shown here is derived from an EMBL/GenBank/DDBJ whole genome shotgun (WGS) entry which is preliminary data.</text>
</comment>
<evidence type="ECO:0000256" key="3">
    <source>
        <dbReference type="ARBA" id="ARBA00023163"/>
    </source>
</evidence>
<organism evidence="5 6">
    <name type="scientific">Pseudomonas piscis</name>
    <dbReference type="NCBI Taxonomy" id="2614538"/>
    <lineage>
        <taxon>Bacteria</taxon>
        <taxon>Pseudomonadati</taxon>
        <taxon>Pseudomonadota</taxon>
        <taxon>Gammaproteobacteria</taxon>
        <taxon>Pseudomonadales</taxon>
        <taxon>Pseudomonadaceae</taxon>
        <taxon>Pseudomonas</taxon>
    </lineage>
</organism>
<feature type="region of interest" description="Disordered" evidence="4">
    <location>
        <begin position="189"/>
        <end position="209"/>
    </location>
</feature>
<dbReference type="Gene3D" id="1.10.10.60">
    <property type="entry name" value="Homeodomain-like"/>
    <property type="match status" value="1"/>
</dbReference>
<accession>A0A7X1U4M1</accession>
<keyword evidence="3" id="KW-0804">Transcription</keyword>
<dbReference type="InterPro" id="IPR050109">
    <property type="entry name" value="HTH-type_TetR-like_transc_reg"/>
</dbReference>
<feature type="compositionally biased region" description="Basic and acidic residues" evidence="4">
    <location>
        <begin position="189"/>
        <end position="200"/>
    </location>
</feature>
<dbReference type="SUPFAM" id="SSF46689">
    <property type="entry name" value="Homeodomain-like"/>
    <property type="match status" value="1"/>
</dbReference>
<dbReference type="GO" id="GO:0003700">
    <property type="term" value="F:DNA-binding transcription factor activity"/>
    <property type="evidence" value="ECO:0007669"/>
    <property type="project" value="TreeGrafter"/>
</dbReference>
<protein>
    <submittedName>
        <fullName evidence="5">TetR family transcriptional regulator</fullName>
    </submittedName>
</protein>
<dbReference type="EMBL" id="WHUV01000002">
    <property type="protein sequence ID" value="MQA54299.1"/>
    <property type="molecule type" value="Genomic_DNA"/>
</dbReference>
<keyword evidence="1" id="KW-0805">Transcription regulation</keyword>
<evidence type="ECO:0000313" key="6">
    <source>
        <dbReference type="Proteomes" id="UP000486534"/>
    </source>
</evidence>
<reference evidence="5 6" key="1">
    <citation type="submission" date="2019-10" db="EMBL/GenBank/DDBJ databases">
        <title>Pseudomonas dajingensis sp. nov., isolated from the profound head ulcers of farmed Murray cod (Maccullochella peelii peelii).</title>
        <authorList>
            <person name="Liu Y."/>
        </authorList>
    </citation>
    <scope>NUCLEOTIDE SEQUENCE [LARGE SCALE GENOMIC DNA]</scope>
    <source>
        <strain evidence="5 6">MC042</strain>
    </source>
</reference>
<sequence length="209" mass="23749">MKKIFDDDEFQAELTSLFLSEGMSALSVGEIAARMRCSRRRLYELAGTKEELFCRMIQRYFDSVLKEGNQVIDQAQGNSAEVLTEYFRVGAKAGSTLSTPFLLDLERLPEAKRIFDEYQNARAVVAEQLLEQGIREGFFVPCHVQLIVETLRAAAQRLRQPEFLTKAGMTMDQAFDEFYRVMLGGLLEKRPGEPAKDKAPRARKAKTPQ</sequence>
<evidence type="ECO:0000256" key="4">
    <source>
        <dbReference type="SAM" id="MobiDB-lite"/>
    </source>
</evidence>
<dbReference type="InterPro" id="IPR009057">
    <property type="entry name" value="Homeodomain-like_sf"/>
</dbReference>
<dbReference type="SUPFAM" id="SSF48498">
    <property type="entry name" value="Tetracyclin repressor-like, C-terminal domain"/>
    <property type="match status" value="1"/>
</dbReference>
<keyword evidence="2" id="KW-0238">DNA-binding</keyword>
<evidence type="ECO:0000256" key="2">
    <source>
        <dbReference type="ARBA" id="ARBA00023125"/>
    </source>
</evidence>
<evidence type="ECO:0000313" key="5">
    <source>
        <dbReference type="EMBL" id="MQA54299.1"/>
    </source>
</evidence>
<proteinExistence type="predicted"/>